<feature type="domain" description="S1-like" evidence="7">
    <location>
        <begin position="1"/>
        <end position="72"/>
    </location>
</feature>
<keyword evidence="2 4" id="KW-0396">Initiation factor</keyword>
<dbReference type="InterPro" id="IPR012340">
    <property type="entry name" value="NA-bd_OB-fold"/>
</dbReference>
<comment type="function">
    <text evidence="4">One of the essential components for the initiation of protein synthesis. Stabilizes the binding of IF-2 and IF-3 on the 30S subunit to which N-formylmethionyl-tRNA(fMet) subsequently binds. Helps modulate mRNA selection, yielding the 30S pre-initiation complex (PIC). Upon addition of the 50S ribosomal subunit IF-1, IF-2 and IF-3 are released leaving the mature 70S translation initiation complex.</text>
</comment>
<dbReference type="AlphaFoldDB" id="A0A5B2VB20"/>
<name>A0A5B2VB20_9HYPH</name>
<dbReference type="RefSeq" id="WP_149818261.1">
    <property type="nucleotide sequence ID" value="NZ_VUOA01000023.1"/>
</dbReference>
<dbReference type="Pfam" id="PF01176">
    <property type="entry name" value="eIF-1a"/>
    <property type="match status" value="1"/>
</dbReference>
<comment type="subunit">
    <text evidence="4">Component of the 30S ribosomal translation pre-initiation complex which assembles on the 30S ribosome in the order IF-2 and IF-3, IF-1 and N-formylmethionyl-tRNA(fMet); mRNA recruitment can occur at any time during PIC assembly.</text>
</comment>
<dbReference type="GO" id="GO:0019843">
    <property type="term" value="F:rRNA binding"/>
    <property type="evidence" value="ECO:0007669"/>
    <property type="project" value="UniProtKB-UniRule"/>
</dbReference>
<feature type="region of interest" description="Disordered" evidence="6">
    <location>
        <begin position="70"/>
        <end position="92"/>
    </location>
</feature>
<sequence length="92" mass="10422">MAKEELMQFEGLVIEVLPDARFRVQLESGHEIIAYTAGKMKKNRIKTLAGDRVTVEMSPYDLEKGRLVFRHKDGGAPTGPRPPMRSGQARRR</sequence>
<dbReference type="Gene3D" id="2.40.50.140">
    <property type="entry name" value="Nucleic acid-binding proteins"/>
    <property type="match status" value="1"/>
</dbReference>
<dbReference type="InterPro" id="IPR003029">
    <property type="entry name" value="S1_domain"/>
</dbReference>
<dbReference type="PANTHER" id="PTHR33370:SF1">
    <property type="entry name" value="TRANSLATION INITIATION FACTOR IF-1, CHLOROPLASTIC"/>
    <property type="match status" value="1"/>
</dbReference>
<dbReference type="PANTHER" id="PTHR33370">
    <property type="entry name" value="TRANSLATION INITIATION FACTOR IF-1, CHLOROPLASTIC"/>
    <property type="match status" value="1"/>
</dbReference>
<evidence type="ECO:0000256" key="6">
    <source>
        <dbReference type="SAM" id="MobiDB-lite"/>
    </source>
</evidence>
<keyword evidence="4" id="KW-0963">Cytoplasm</keyword>
<evidence type="ECO:0000256" key="5">
    <source>
        <dbReference type="NCBIfam" id="TIGR00008"/>
    </source>
</evidence>
<keyword evidence="3 4" id="KW-0648">Protein biosynthesis</keyword>
<dbReference type="Proteomes" id="UP000323142">
    <property type="component" value="Unassembled WGS sequence"/>
</dbReference>
<keyword evidence="4" id="KW-0699">rRNA-binding</keyword>
<organism evidence="8 9">
    <name type="scientific">Salinarimonas soli</name>
    <dbReference type="NCBI Taxonomy" id="1638099"/>
    <lineage>
        <taxon>Bacteria</taxon>
        <taxon>Pseudomonadati</taxon>
        <taxon>Pseudomonadota</taxon>
        <taxon>Alphaproteobacteria</taxon>
        <taxon>Hyphomicrobiales</taxon>
        <taxon>Salinarimonadaceae</taxon>
        <taxon>Salinarimonas</taxon>
    </lineage>
</organism>
<evidence type="ECO:0000313" key="8">
    <source>
        <dbReference type="EMBL" id="KAA2236723.1"/>
    </source>
</evidence>
<comment type="caution">
    <text evidence="8">The sequence shown here is derived from an EMBL/GenBank/DDBJ whole genome shotgun (WGS) entry which is preliminary data.</text>
</comment>
<dbReference type="GO" id="GO:0005829">
    <property type="term" value="C:cytosol"/>
    <property type="evidence" value="ECO:0007669"/>
    <property type="project" value="TreeGrafter"/>
</dbReference>
<evidence type="ECO:0000256" key="3">
    <source>
        <dbReference type="ARBA" id="ARBA00022917"/>
    </source>
</evidence>
<dbReference type="CDD" id="cd04451">
    <property type="entry name" value="S1_IF1"/>
    <property type="match status" value="1"/>
</dbReference>
<dbReference type="GO" id="GO:0043022">
    <property type="term" value="F:ribosome binding"/>
    <property type="evidence" value="ECO:0007669"/>
    <property type="project" value="UniProtKB-UniRule"/>
</dbReference>
<reference evidence="8 9" key="1">
    <citation type="submission" date="2019-09" db="EMBL/GenBank/DDBJ databases">
        <title>Salinarimonas rosea gen. nov., sp. nov., a new member of the a-2 subgroup of the Proteobacteria.</title>
        <authorList>
            <person name="Liu J."/>
        </authorList>
    </citation>
    <scope>NUCLEOTIDE SEQUENCE [LARGE SCALE GENOMIC DNA]</scope>
    <source>
        <strain evidence="8 9">BN140002</strain>
    </source>
</reference>
<dbReference type="OrthoDB" id="9803250at2"/>
<comment type="similarity">
    <text evidence="1 4">Belongs to the IF-1 family.</text>
</comment>
<dbReference type="NCBIfam" id="TIGR00008">
    <property type="entry name" value="infA"/>
    <property type="match status" value="1"/>
</dbReference>
<dbReference type="GO" id="GO:0003743">
    <property type="term" value="F:translation initiation factor activity"/>
    <property type="evidence" value="ECO:0007669"/>
    <property type="project" value="UniProtKB-UniRule"/>
</dbReference>
<keyword evidence="9" id="KW-1185">Reference proteome</keyword>
<dbReference type="SUPFAM" id="SSF50249">
    <property type="entry name" value="Nucleic acid-binding proteins"/>
    <property type="match status" value="1"/>
</dbReference>
<dbReference type="FunFam" id="2.40.50.140:FF:000002">
    <property type="entry name" value="Translation initiation factor IF-1"/>
    <property type="match status" value="1"/>
</dbReference>
<protein>
    <recommendedName>
        <fullName evidence="4 5">Translation initiation factor IF-1</fullName>
    </recommendedName>
</protein>
<evidence type="ECO:0000259" key="7">
    <source>
        <dbReference type="PROSITE" id="PS50832"/>
    </source>
</evidence>
<dbReference type="HAMAP" id="MF_00075">
    <property type="entry name" value="IF_1"/>
    <property type="match status" value="1"/>
</dbReference>
<keyword evidence="4" id="KW-0694">RNA-binding</keyword>
<dbReference type="PROSITE" id="PS50832">
    <property type="entry name" value="S1_IF1_TYPE"/>
    <property type="match status" value="1"/>
</dbReference>
<dbReference type="EMBL" id="VUOA01000023">
    <property type="protein sequence ID" value="KAA2236723.1"/>
    <property type="molecule type" value="Genomic_DNA"/>
</dbReference>
<evidence type="ECO:0000256" key="4">
    <source>
        <dbReference type="HAMAP-Rule" id="MF_00075"/>
    </source>
</evidence>
<evidence type="ECO:0000313" key="9">
    <source>
        <dbReference type="Proteomes" id="UP000323142"/>
    </source>
</evidence>
<reference evidence="8 9" key="2">
    <citation type="submission" date="2019-09" db="EMBL/GenBank/DDBJ databases">
        <authorList>
            <person name="Jin C."/>
        </authorList>
    </citation>
    <scope>NUCLEOTIDE SEQUENCE [LARGE SCALE GENOMIC DNA]</scope>
    <source>
        <strain evidence="8 9">BN140002</strain>
    </source>
</reference>
<comment type="subcellular location">
    <subcellularLocation>
        <location evidence="4">Cytoplasm</location>
    </subcellularLocation>
</comment>
<dbReference type="InterPro" id="IPR004368">
    <property type="entry name" value="TIF_IF1"/>
</dbReference>
<dbReference type="InterPro" id="IPR006196">
    <property type="entry name" value="RNA-binding_domain_S1_IF1"/>
</dbReference>
<evidence type="ECO:0000256" key="2">
    <source>
        <dbReference type="ARBA" id="ARBA00022540"/>
    </source>
</evidence>
<proteinExistence type="inferred from homology"/>
<gene>
    <name evidence="4 8" type="primary">infA</name>
    <name evidence="8" type="ORF">F0L46_13220</name>
</gene>
<evidence type="ECO:0000256" key="1">
    <source>
        <dbReference type="ARBA" id="ARBA00010939"/>
    </source>
</evidence>
<accession>A0A5B2VB20</accession>
<dbReference type="SMART" id="SM00316">
    <property type="entry name" value="S1"/>
    <property type="match status" value="1"/>
</dbReference>